<accession>A0A5D4S5H9</accession>
<organism evidence="2 3">
    <name type="scientific">Rossellomorea marisflavi</name>
    <dbReference type="NCBI Taxonomy" id="189381"/>
    <lineage>
        <taxon>Bacteria</taxon>
        <taxon>Bacillati</taxon>
        <taxon>Bacillota</taxon>
        <taxon>Bacilli</taxon>
        <taxon>Bacillales</taxon>
        <taxon>Bacillaceae</taxon>
        <taxon>Rossellomorea</taxon>
    </lineage>
</organism>
<gene>
    <name evidence="2" type="ORF">FZC83_05365</name>
</gene>
<protein>
    <submittedName>
        <fullName evidence="2">Uncharacterized protein</fullName>
    </submittedName>
</protein>
<evidence type="ECO:0000313" key="3">
    <source>
        <dbReference type="Proteomes" id="UP000322997"/>
    </source>
</evidence>
<comment type="caution">
    <text evidence="2">The sequence shown here is derived from an EMBL/GenBank/DDBJ whole genome shotgun (WGS) entry which is preliminary data.</text>
</comment>
<dbReference type="Proteomes" id="UP000322997">
    <property type="component" value="Unassembled WGS sequence"/>
</dbReference>
<reference evidence="2 3" key="1">
    <citation type="submission" date="2019-08" db="EMBL/GenBank/DDBJ databases">
        <title>Bacillus genomes from the desert of Cuatro Cienegas, Coahuila.</title>
        <authorList>
            <person name="Olmedo-Alvarez G."/>
        </authorList>
    </citation>
    <scope>NUCLEOTIDE SEQUENCE [LARGE SCALE GENOMIC DNA]</scope>
    <source>
        <strain evidence="2 3">CH108_3D</strain>
    </source>
</reference>
<keyword evidence="1" id="KW-0175">Coiled coil</keyword>
<name>A0A5D4S5H9_9BACI</name>
<evidence type="ECO:0000256" key="1">
    <source>
        <dbReference type="SAM" id="Coils"/>
    </source>
</evidence>
<evidence type="ECO:0000313" key="2">
    <source>
        <dbReference type="EMBL" id="TYS56992.1"/>
    </source>
</evidence>
<feature type="coiled-coil region" evidence="1">
    <location>
        <begin position="46"/>
        <end position="102"/>
    </location>
</feature>
<dbReference type="RefSeq" id="WP_148984652.1">
    <property type="nucleotide sequence ID" value="NZ_JBNILK010000001.1"/>
</dbReference>
<proteinExistence type="predicted"/>
<dbReference type="EMBL" id="VTEQ01000001">
    <property type="protein sequence ID" value="TYS56992.1"/>
    <property type="molecule type" value="Genomic_DNA"/>
</dbReference>
<dbReference type="AlphaFoldDB" id="A0A5D4S5H9"/>
<sequence length="248" mass="28260">MDKVEVFMLENGEDKGLAYTGGYIYSVEKHVAESFEKEGVAKEIRYQSLSSHVDNVNKTIEEMKEKIEAIEADSRLTPDAKFSDIQEVINQYEGKVNEIQDKYSRDLQILQDAAARKASEIALEDDFNADKVRQKAGIIRAEVEMSMSLIEAAELLQKELRIMDKGTARELLSQFTDIKRSLEEKGGSAHISDRLIRRTVRNVYNDLKKASEDSSQVAASAEYRMLSAIKEHRHDITGPLKAFKRRKR</sequence>